<dbReference type="InterPro" id="IPR001223">
    <property type="entry name" value="Glyco_hydro18_cat"/>
</dbReference>
<dbReference type="AlphaFoldDB" id="A0A161VBM2"/>
<dbReference type="SMR" id="A0A161VBM2"/>
<feature type="domain" description="GH18" evidence="6">
    <location>
        <begin position="4"/>
        <end position="310"/>
    </location>
</feature>
<evidence type="ECO:0000256" key="4">
    <source>
        <dbReference type="RuleBase" id="RU000489"/>
    </source>
</evidence>
<organism evidence="7 8">
    <name type="scientific">Pseudovibrio axinellae</name>
    <dbReference type="NCBI Taxonomy" id="989403"/>
    <lineage>
        <taxon>Bacteria</taxon>
        <taxon>Pseudomonadati</taxon>
        <taxon>Pseudomonadota</taxon>
        <taxon>Alphaproteobacteria</taxon>
        <taxon>Hyphomicrobiales</taxon>
        <taxon>Stappiaceae</taxon>
        <taxon>Pseudovibrio</taxon>
    </lineage>
</organism>
<comment type="caution">
    <text evidence="7">The sequence shown here is derived from an EMBL/GenBank/DDBJ whole genome shotgun (WGS) entry which is preliminary data.</text>
</comment>
<dbReference type="InterPro" id="IPR017853">
    <property type="entry name" value="GH"/>
</dbReference>
<sequence length="310" mass="33109">MNTPQIVIYTDNTNATLSSLATTECTIGIQAFISGATFGSDGTCTLSYDWPMQQAIAPEPSSGKTQVQIAREKGLKVLAAVGGETFSTSVWHQCDANIDGFVTALTDFVTSNNFDGIDIDWEDSAAAIGQGGYNAVDFLVSLTQKLKEALPTDQNMITHAPQPPYLDPEWYGGPYLDVMRQAGDDIDYLNIQYYNNPAWVGDDNNPASETQYVAGTVGSPPFSTSIVGLQTQGLKPSQLLIGKPTTDQNSGSGYISASDVATYIIAPLRAASQEFGGVMGWQYAVSPGGSEVVTQWISTISTALNQQNKK</sequence>
<evidence type="ECO:0000256" key="5">
    <source>
        <dbReference type="RuleBase" id="RU004453"/>
    </source>
</evidence>
<keyword evidence="8" id="KW-1185">Reference proteome</keyword>
<evidence type="ECO:0000256" key="1">
    <source>
        <dbReference type="ARBA" id="ARBA00012729"/>
    </source>
</evidence>
<comment type="similarity">
    <text evidence="5">Belongs to the glycosyl hydrolase 18 family.</text>
</comment>
<dbReference type="Gene3D" id="3.20.20.80">
    <property type="entry name" value="Glycosidases"/>
    <property type="match status" value="1"/>
</dbReference>
<dbReference type="PATRIC" id="fig|989403.3.peg.880"/>
<reference evidence="7 8" key="1">
    <citation type="journal article" date="2016" name="Front. Microbiol.">
        <title>Comparative Genomic Analysis Reveals a Diverse Repertoire of Genes Involved in Prokaryote-Eukaryote Interactions within the Pseudovibrio Genus.</title>
        <authorList>
            <person name="Romano S."/>
            <person name="Fernandez-Guerra A."/>
            <person name="Reen F.J."/>
            <person name="Glockner F.O."/>
            <person name="Crowley S.P."/>
            <person name="O'Sullivan O."/>
            <person name="Cotter P.D."/>
            <person name="Adams C."/>
            <person name="Dobson A.D."/>
            <person name="O'Gara F."/>
        </authorList>
    </citation>
    <scope>NUCLEOTIDE SEQUENCE [LARGE SCALE GENOMIC DNA]</scope>
    <source>
        <strain evidence="7 8">Ad2</strain>
    </source>
</reference>
<dbReference type="Pfam" id="PF00704">
    <property type="entry name" value="Glyco_hydro_18"/>
    <property type="match status" value="1"/>
</dbReference>
<dbReference type="GO" id="GO:0005975">
    <property type="term" value="P:carbohydrate metabolic process"/>
    <property type="evidence" value="ECO:0007669"/>
    <property type="project" value="InterPro"/>
</dbReference>
<dbReference type="STRING" id="989403.SAMN05421798_106102"/>
<protein>
    <recommendedName>
        <fullName evidence="1">chitinase</fullName>
        <ecNumber evidence="1">3.2.1.14</ecNumber>
    </recommendedName>
</protein>
<dbReference type="InterPro" id="IPR050542">
    <property type="entry name" value="Glycosyl_Hydrlase18_Chitinase"/>
</dbReference>
<evidence type="ECO:0000259" key="6">
    <source>
        <dbReference type="PROSITE" id="PS51910"/>
    </source>
</evidence>
<evidence type="ECO:0000256" key="2">
    <source>
        <dbReference type="ARBA" id="ARBA00022801"/>
    </source>
</evidence>
<dbReference type="RefSeq" id="WP_068002554.1">
    <property type="nucleotide sequence ID" value="NZ_FOFM01000006.1"/>
</dbReference>
<keyword evidence="2 4" id="KW-0378">Hydrolase</keyword>
<dbReference type="GO" id="GO:0008843">
    <property type="term" value="F:endochitinase activity"/>
    <property type="evidence" value="ECO:0007669"/>
    <property type="project" value="UniProtKB-EC"/>
</dbReference>
<proteinExistence type="inferred from homology"/>
<evidence type="ECO:0000313" key="7">
    <source>
        <dbReference type="EMBL" id="KZL21534.1"/>
    </source>
</evidence>
<dbReference type="SUPFAM" id="SSF51445">
    <property type="entry name" value="(Trans)glycosidases"/>
    <property type="match status" value="1"/>
</dbReference>
<keyword evidence="3 4" id="KW-0326">Glycosidase</keyword>
<dbReference type="OrthoDB" id="9775889at2"/>
<dbReference type="SMART" id="SM00636">
    <property type="entry name" value="Glyco_18"/>
    <property type="match status" value="1"/>
</dbReference>
<evidence type="ECO:0000313" key="8">
    <source>
        <dbReference type="Proteomes" id="UP000076577"/>
    </source>
</evidence>
<dbReference type="InterPro" id="IPR011583">
    <property type="entry name" value="Chitinase_II/V-like_cat"/>
</dbReference>
<dbReference type="PANTHER" id="PTHR45708:SF49">
    <property type="entry name" value="ENDOCHITINASE"/>
    <property type="match status" value="1"/>
</dbReference>
<name>A0A161VBM2_9HYPH</name>
<dbReference type="Proteomes" id="UP000076577">
    <property type="component" value="Unassembled WGS sequence"/>
</dbReference>
<accession>A0A161VBM2</accession>
<gene>
    <name evidence="7" type="primary">chiD</name>
    <name evidence="7" type="ORF">PsAD2_00831</name>
</gene>
<dbReference type="PROSITE" id="PS01095">
    <property type="entry name" value="GH18_1"/>
    <property type="match status" value="1"/>
</dbReference>
<dbReference type="GO" id="GO:0008061">
    <property type="term" value="F:chitin binding"/>
    <property type="evidence" value="ECO:0007669"/>
    <property type="project" value="InterPro"/>
</dbReference>
<dbReference type="EMBL" id="LMCB01000004">
    <property type="protein sequence ID" value="KZL21534.1"/>
    <property type="molecule type" value="Genomic_DNA"/>
</dbReference>
<dbReference type="InterPro" id="IPR001579">
    <property type="entry name" value="Glyco_hydro_18_chit_AS"/>
</dbReference>
<dbReference type="PANTHER" id="PTHR45708">
    <property type="entry name" value="ENDOCHITINASE"/>
    <property type="match status" value="1"/>
</dbReference>
<evidence type="ECO:0000256" key="3">
    <source>
        <dbReference type="ARBA" id="ARBA00023295"/>
    </source>
</evidence>
<dbReference type="PROSITE" id="PS51910">
    <property type="entry name" value="GH18_2"/>
    <property type="match status" value="1"/>
</dbReference>
<dbReference type="EC" id="3.2.1.14" evidence="1"/>